<sequence length="76" mass="8895">MRNKKGTKGWMEIKVDLEKAYDRLKWDFIEDTLADADCLERKPYGGIYAKERNPSKVPSFPVFVCSLHEEIEPTYP</sequence>
<protein>
    <recommendedName>
        <fullName evidence="3">Retrovirus-related Pol polyprotein LINE-1</fullName>
    </recommendedName>
</protein>
<name>A0ABR0QLG6_GOSAR</name>
<gene>
    <name evidence="1" type="ORF">PVK06_009062</name>
</gene>
<comment type="caution">
    <text evidence="1">The sequence shown here is derived from an EMBL/GenBank/DDBJ whole genome shotgun (WGS) entry which is preliminary data.</text>
</comment>
<accession>A0ABR0QLG6</accession>
<proteinExistence type="predicted"/>
<keyword evidence="2" id="KW-1185">Reference proteome</keyword>
<dbReference type="Proteomes" id="UP001358586">
    <property type="component" value="Chromosome 3"/>
</dbReference>
<evidence type="ECO:0008006" key="3">
    <source>
        <dbReference type="Google" id="ProtNLM"/>
    </source>
</evidence>
<organism evidence="1 2">
    <name type="scientific">Gossypium arboreum</name>
    <name type="common">Tree cotton</name>
    <name type="synonym">Gossypium nanking</name>
    <dbReference type="NCBI Taxonomy" id="29729"/>
    <lineage>
        <taxon>Eukaryota</taxon>
        <taxon>Viridiplantae</taxon>
        <taxon>Streptophyta</taxon>
        <taxon>Embryophyta</taxon>
        <taxon>Tracheophyta</taxon>
        <taxon>Spermatophyta</taxon>
        <taxon>Magnoliopsida</taxon>
        <taxon>eudicotyledons</taxon>
        <taxon>Gunneridae</taxon>
        <taxon>Pentapetalae</taxon>
        <taxon>rosids</taxon>
        <taxon>malvids</taxon>
        <taxon>Malvales</taxon>
        <taxon>Malvaceae</taxon>
        <taxon>Malvoideae</taxon>
        <taxon>Gossypium</taxon>
    </lineage>
</organism>
<dbReference type="EMBL" id="JARKNE010000003">
    <property type="protein sequence ID" value="KAK5840177.1"/>
    <property type="molecule type" value="Genomic_DNA"/>
</dbReference>
<evidence type="ECO:0000313" key="1">
    <source>
        <dbReference type="EMBL" id="KAK5840177.1"/>
    </source>
</evidence>
<reference evidence="1 2" key="1">
    <citation type="submission" date="2023-03" db="EMBL/GenBank/DDBJ databases">
        <title>WGS of Gossypium arboreum.</title>
        <authorList>
            <person name="Yu D."/>
        </authorList>
    </citation>
    <scope>NUCLEOTIDE SEQUENCE [LARGE SCALE GENOMIC DNA]</scope>
    <source>
        <tissue evidence="1">Leaf</tissue>
    </source>
</reference>
<evidence type="ECO:0000313" key="2">
    <source>
        <dbReference type="Proteomes" id="UP001358586"/>
    </source>
</evidence>